<keyword evidence="8" id="KW-0325">Glycoprotein</keyword>
<keyword evidence="6" id="KW-0472">Membrane</keyword>
<dbReference type="Pfam" id="PF23144">
    <property type="entry name" value="Fn3_PTPRU"/>
    <property type="match status" value="1"/>
</dbReference>
<evidence type="ECO:0000256" key="8">
    <source>
        <dbReference type="ARBA" id="ARBA00023180"/>
    </source>
</evidence>
<dbReference type="InterPro" id="IPR051622">
    <property type="entry name" value="R-tyr_protein_phosphatases"/>
</dbReference>
<dbReference type="InterPro" id="IPR003961">
    <property type="entry name" value="FN3_dom"/>
</dbReference>
<comment type="caution">
    <text evidence="11">The sequence shown here is derived from an EMBL/GenBank/DDBJ whole genome shotgun (WGS) entry which is preliminary data.</text>
</comment>
<feature type="domain" description="Fibronectin type-III" evidence="10">
    <location>
        <begin position="29"/>
        <end position="121"/>
    </location>
</feature>
<keyword evidence="11" id="KW-0675">Receptor</keyword>
<evidence type="ECO:0000259" key="10">
    <source>
        <dbReference type="PROSITE" id="PS50853"/>
    </source>
</evidence>
<name>A0AAD9Q5H7_ACRCE</name>
<evidence type="ECO:0000256" key="1">
    <source>
        <dbReference type="ARBA" id="ARBA00004479"/>
    </source>
</evidence>
<evidence type="ECO:0000256" key="9">
    <source>
        <dbReference type="SAM" id="MobiDB-lite"/>
    </source>
</evidence>
<keyword evidence="3" id="KW-0732">Signal</keyword>
<accession>A0AAD9Q5H7</accession>
<keyword evidence="12" id="KW-1185">Reference proteome</keyword>
<feature type="non-terminal residue" evidence="11">
    <location>
        <position position="1"/>
    </location>
</feature>
<dbReference type="InterPro" id="IPR057598">
    <property type="entry name" value="Fn3_PTPRU"/>
</dbReference>
<dbReference type="PANTHER" id="PTHR24051">
    <property type="entry name" value="SUSHI DOMAIN-CONTAINING PROTEIN 1"/>
    <property type="match status" value="1"/>
</dbReference>
<evidence type="ECO:0000256" key="7">
    <source>
        <dbReference type="ARBA" id="ARBA00023157"/>
    </source>
</evidence>
<keyword evidence="7" id="KW-1015">Disulfide bond</keyword>
<feature type="region of interest" description="Disordered" evidence="9">
    <location>
        <begin position="1"/>
        <end position="36"/>
    </location>
</feature>
<evidence type="ECO:0000256" key="3">
    <source>
        <dbReference type="ARBA" id="ARBA00022729"/>
    </source>
</evidence>
<dbReference type="InterPro" id="IPR036116">
    <property type="entry name" value="FN3_sf"/>
</dbReference>
<evidence type="ECO:0000256" key="4">
    <source>
        <dbReference type="ARBA" id="ARBA00022737"/>
    </source>
</evidence>
<dbReference type="SMART" id="SM00060">
    <property type="entry name" value="FN3"/>
    <property type="match status" value="1"/>
</dbReference>
<evidence type="ECO:0000256" key="6">
    <source>
        <dbReference type="ARBA" id="ARBA00023136"/>
    </source>
</evidence>
<organism evidence="11 12">
    <name type="scientific">Acropora cervicornis</name>
    <name type="common">Staghorn coral</name>
    <dbReference type="NCBI Taxonomy" id="6130"/>
    <lineage>
        <taxon>Eukaryota</taxon>
        <taxon>Metazoa</taxon>
        <taxon>Cnidaria</taxon>
        <taxon>Anthozoa</taxon>
        <taxon>Hexacorallia</taxon>
        <taxon>Scleractinia</taxon>
        <taxon>Astrocoeniina</taxon>
        <taxon>Acroporidae</taxon>
        <taxon>Acropora</taxon>
    </lineage>
</organism>
<proteinExistence type="predicted"/>
<evidence type="ECO:0000313" key="11">
    <source>
        <dbReference type="EMBL" id="KAK2555074.1"/>
    </source>
</evidence>
<protein>
    <submittedName>
        <fullName evidence="11">Receptor-type tyrosine-protein phosphatase kappa</fullName>
    </submittedName>
</protein>
<evidence type="ECO:0000256" key="2">
    <source>
        <dbReference type="ARBA" id="ARBA00022692"/>
    </source>
</evidence>
<dbReference type="CDD" id="cd00063">
    <property type="entry name" value="FN3"/>
    <property type="match status" value="1"/>
</dbReference>
<dbReference type="AlphaFoldDB" id="A0AAD9Q5H7"/>
<dbReference type="GO" id="GO:0016020">
    <property type="term" value="C:membrane"/>
    <property type="evidence" value="ECO:0007669"/>
    <property type="project" value="UniProtKB-SubCell"/>
</dbReference>
<reference evidence="11" key="1">
    <citation type="journal article" date="2023" name="G3 (Bethesda)">
        <title>Whole genome assembly and annotation of the endangered Caribbean coral Acropora cervicornis.</title>
        <authorList>
            <person name="Selwyn J.D."/>
            <person name="Vollmer S.V."/>
        </authorList>
    </citation>
    <scope>NUCLEOTIDE SEQUENCE</scope>
    <source>
        <strain evidence="11">K2</strain>
    </source>
</reference>
<dbReference type="Gene3D" id="2.60.40.10">
    <property type="entry name" value="Immunoglobulins"/>
    <property type="match status" value="1"/>
</dbReference>
<dbReference type="PROSITE" id="PS50853">
    <property type="entry name" value="FN3"/>
    <property type="match status" value="1"/>
</dbReference>
<dbReference type="SUPFAM" id="SSF49265">
    <property type="entry name" value="Fibronectin type III"/>
    <property type="match status" value="1"/>
</dbReference>
<keyword evidence="4" id="KW-0677">Repeat</keyword>
<evidence type="ECO:0000256" key="5">
    <source>
        <dbReference type="ARBA" id="ARBA00022989"/>
    </source>
</evidence>
<sequence>MLLKNKDKRKQTGRKYSTPPCISIAGPGPPRELKVGTPRKRSITLSWEKPQRYGDDVQIYTVSYEGTKSYYPGFKHTNSVQTEALSQEIKDLYPDTTYKFVVAATHCGDNSTSVTSRTVIDGSSVNLMIWPAAQDNGPISYYQILVQGVQDFTDTVSDWKNFGPNFYISAQIPASEVKTKMIFVLGDGENKGGYKNKELSSGQKYNIYSRALTEVTSKWYVADMFTFENKTRFLTCVELVSAIRERLDMKANTRER</sequence>
<evidence type="ECO:0000313" key="12">
    <source>
        <dbReference type="Proteomes" id="UP001249851"/>
    </source>
</evidence>
<comment type="subcellular location">
    <subcellularLocation>
        <location evidence="1">Membrane</location>
        <topology evidence="1">Single-pass type I membrane protein</topology>
    </subcellularLocation>
</comment>
<reference evidence="11" key="2">
    <citation type="journal article" date="2023" name="Science">
        <title>Genomic signatures of disease resistance in endangered staghorn corals.</title>
        <authorList>
            <person name="Vollmer S.V."/>
            <person name="Selwyn J.D."/>
            <person name="Despard B.A."/>
            <person name="Roesel C.L."/>
        </authorList>
    </citation>
    <scope>NUCLEOTIDE SEQUENCE</scope>
    <source>
        <strain evidence="11">K2</strain>
    </source>
</reference>
<gene>
    <name evidence="11" type="ORF">P5673_023428</name>
</gene>
<keyword evidence="2" id="KW-0812">Transmembrane</keyword>
<feature type="compositionally biased region" description="Basic residues" evidence="9">
    <location>
        <begin position="1"/>
        <end position="13"/>
    </location>
</feature>
<dbReference type="EMBL" id="JARQWQ010000065">
    <property type="protein sequence ID" value="KAK2555074.1"/>
    <property type="molecule type" value="Genomic_DNA"/>
</dbReference>
<keyword evidence="5" id="KW-1133">Transmembrane helix</keyword>
<dbReference type="Pfam" id="PF00041">
    <property type="entry name" value="fn3"/>
    <property type="match status" value="1"/>
</dbReference>
<dbReference type="Proteomes" id="UP001249851">
    <property type="component" value="Unassembled WGS sequence"/>
</dbReference>
<dbReference type="PANTHER" id="PTHR24051:SF9">
    <property type="entry name" value="FIBRONECTIN TYPE-III DOMAIN-CONTAINING PROTEIN"/>
    <property type="match status" value="1"/>
</dbReference>
<dbReference type="InterPro" id="IPR013783">
    <property type="entry name" value="Ig-like_fold"/>
</dbReference>